<reference evidence="1 2" key="1">
    <citation type="submission" date="2019-09" db="EMBL/GenBank/DDBJ databases">
        <title>FDA dAtabase for Regulatory Grade micrObial Sequences (FDA-ARGOS): Supporting development and validation of Infectious Disease Dx tests.</title>
        <authorList>
            <person name="Sciortino C."/>
            <person name="Tallon L."/>
            <person name="Sadzewicz L."/>
            <person name="Vavikolanu K."/>
            <person name="Mehta A."/>
            <person name="Aluvathingal J."/>
            <person name="Nadendla S."/>
            <person name="Nandy P."/>
            <person name="Geyer C."/>
            <person name="Yan Y."/>
            <person name="Sichtig H."/>
        </authorList>
    </citation>
    <scope>NUCLEOTIDE SEQUENCE [LARGE SCALE GENOMIC DNA]</scope>
    <source>
        <strain evidence="1 2">FDAARGOS_664</strain>
    </source>
</reference>
<gene>
    <name evidence="1" type="ORF">FOB72_06725</name>
</gene>
<evidence type="ECO:0000313" key="2">
    <source>
        <dbReference type="Proteomes" id="UP000322822"/>
    </source>
</evidence>
<dbReference type="EMBL" id="CP044065">
    <property type="protein sequence ID" value="QET01769.1"/>
    <property type="molecule type" value="Genomic_DNA"/>
</dbReference>
<dbReference type="Proteomes" id="UP000322822">
    <property type="component" value="Chromosome 1"/>
</dbReference>
<dbReference type="RefSeq" id="WP_150371819.1">
    <property type="nucleotide sequence ID" value="NZ_CP044065.1"/>
</dbReference>
<name>A0A5P2H350_9BURK</name>
<dbReference type="AlphaFoldDB" id="A0A5P2H350"/>
<proteinExistence type="predicted"/>
<accession>A0A5P2H350</accession>
<protein>
    <submittedName>
        <fullName evidence="1">Uncharacterized protein</fullName>
    </submittedName>
</protein>
<sequence length="147" mass="16468">MKKIDLFGRAFILLPDYWTSFLDGDCCVIHEHGDDDRTLRGKLLSVSTGGSKEGNLPLIILRDVANKDNPQINKIGDNKYCHRDEDNQPEGGTSIHGIRWCVAAMSNQDEVVLAIFTLTFPESLRDDLETIQIVAMLDEAINSCEFI</sequence>
<evidence type="ECO:0000313" key="1">
    <source>
        <dbReference type="EMBL" id="QET01769.1"/>
    </source>
</evidence>
<organism evidence="1 2">
    <name type="scientific">Cupriavidus pauculus</name>
    <dbReference type="NCBI Taxonomy" id="82633"/>
    <lineage>
        <taxon>Bacteria</taxon>
        <taxon>Pseudomonadati</taxon>
        <taxon>Pseudomonadota</taxon>
        <taxon>Betaproteobacteria</taxon>
        <taxon>Burkholderiales</taxon>
        <taxon>Burkholderiaceae</taxon>
        <taxon>Cupriavidus</taxon>
    </lineage>
</organism>